<accession>A0ABT6F9U8</accession>
<gene>
    <name evidence="2" type="ORF">PZE19_11310</name>
</gene>
<organism evidence="2 3">
    <name type="scientific">Paludisphaera mucosa</name>
    <dbReference type="NCBI Taxonomy" id="3030827"/>
    <lineage>
        <taxon>Bacteria</taxon>
        <taxon>Pseudomonadati</taxon>
        <taxon>Planctomycetota</taxon>
        <taxon>Planctomycetia</taxon>
        <taxon>Isosphaerales</taxon>
        <taxon>Isosphaeraceae</taxon>
        <taxon>Paludisphaera</taxon>
    </lineage>
</organism>
<proteinExistence type="predicted"/>
<sequence>MVVGSSWHRRELWFVITRCSCLCTIDPWHSFPPRWSSDFMTAPAPDDRCHFNGLGFAPDSRCLATALGETDAPAGRRSNRRHGGTVTI</sequence>
<reference evidence="2 3" key="1">
    <citation type="submission" date="2023-03" db="EMBL/GenBank/DDBJ databases">
        <title>Paludisphaera mucosa sp. nov. a novel planctomycete from northern fen.</title>
        <authorList>
            <person name="Ivanova A."/>
        </authorList>
    </citation>
    <scope>NUCLEOTIDE SEQUENCE [LARGE SCALE GENOMIC DNA]</scope>
    <source>
        <strain evidence="2 3">Pla2</strain>
    </source>
</reference>
<dbReference type="EMBL" id="JARRAG010000002">
    <property type="protein sequence ID" value="MDG3004365.1"/>
    <property type="molecule type" value="Genomic_DNA"/>
</dbReference>
<dbReference type="InterPro" id="IPR017481">
    <property type="entry name" value="CHP03032"/>
</dbReference>
<name>A0ABT6F9U8_9BACT</name>
<feature type="domain" description="Conserved hypothetical protein CHP03032" evidence="1">
    <location>
        <begin position="7"/>
        <end position="86"/>
    </location>
</feature>
<dbReference type="Pfam" id="PF16261">
    <property type="entry name" value="DUF4915"/>
    <property type="match status" value="1"/>
</dbReference>
<comment type="caution">
    <text evidence="2">The sequence shown here is derived from an EMBL/GenBank/DDBJ whole genome shotgun (WGS) entry which is preliminary data.</text>
</comment>
<evidence type="ECO:0000313" key="2">
    <source>
        <dbReference type="EMBL" id="MDG3004365.1"/>
    </source>
</evidence>
<dbReference type="Proteomes" id="UP001216907">
    <property type="component" value="Unassembled WGS sequence"/>
</dbReference>
<evidence type="ECO:0000313" key="3">
    <source>
        <dbReference type="Proteomes" id="UP001216907"/>
    </source>
</evidence>
<keyword evidence="3" id="KW-1185">Reference proteome</keyword>
<evidence type="ECO:0000259" key="1">
    <source>
        <dbReference type="Pfam" id="PF16261"/>
    </source>
</evidence>
<dbReference type="RefSeq" id="WP_277860723.1">
    <property type="nucleotide sequence ID" value="NZ_JARRAG010000002.1"/>
</dbReference>
<protein>
    <submittedName>
        <fullName evidence="2">DUF4915 domain-containing protein</fullName>
    </submittedName>
</protein>